<protein>
    <submittedName>
        <fullName evidence="5">Threonine dehydratase</fullName>
    </submittedName>
</protein>
<evidence type="ECO:0000256" key="2">
    <source>
        <dbReference type="ARBA" id="ARBA00022898"/>
    </source>
</evidence>
<dbReference type="PROSITE" id="PS00165">
    <property type="entry name" value="DEHYDRATASE_SER_THR"/>
    <property type="match status" value="1"/>
</dbReference>
<keyword evidence="3" id="KW-0456">Lyase</keyword>
<dbReference type="AlphaFoldDB" id="A0A972VY72"/>
<dbReference type="InterPro" id="IPR001926">
    <property type="entry name" value="TrpB-like_PALP"/>
</dbReference>
<comment type="caution">
    <text evidence="5">The sequence shown here is derived from an EMBL/GenBank/DDBJ whole genome shotgun (WGS) entry which is preliminary data.</text>
</comment>
<dbReference type="PANTHER" id="PTHR48078">
    <property type="entry name" value="THREONINE DEHYDRATASE, MITOCHONDRIAL-RELATED"/>
    <property type="match status" value="1"/>
</dbReference>
<keyword evidence="2" id="KW-0663">Pyridoxal phosphate</keyword>
<dbReference type="SUPFAM" id="SSF53686">
    <property type="entry name" value="Tryptophan synthase beta subunit-like PLP-dependent enzymes"/>
    <property type="match status" value="1"/>
</dbReference>
<dbReference type="EMBL" id="JABMOJ010000341">
    <property type="protein sequence ID" value="NQV65529.1"/>
    <property type="molecule type" value="Genomic_DNA"/>
</dbReference>
<dbReference type="GO" id="GO:0030170">
    <property type="term" value="F:pyridoxal phosphate binding"/>
    <property type="evidence" value="ECO:0007669"/>
    <property type="project" value="InterPro"/>
</dbReference>
<dbReference type="GO" id="GO:0003941">
    <property type="term" value="F:L-serine ammonia-lyase activity"/>
    <property type="evidence" value="ECO:0007669"/>
    <property type="project" value="TreeGrafter"/>
</dbReference>
<dbReference type="InterPro" id="IPR050147">
    <property type="entry name" value="Ser/Thr_Dehydratase"/>
</dbReference>
<dbReference type="PANTHER" id="PTHR48078:SF7">
    <property type="entry name" value="BLL6502 PROTEIN"/>
    <property type="match status" value="1"/>
</dbReference>
<dbReference type="CDD" id="cd01562">
    <property type="entry name" value="Thr-dehyd"/>
    <property type="match status" value="1"/>
</dbReference>
<dbReference type="Proteomes" id="UP000754644">
    <property type="component" value="Unassembled WGS sequence"/>
</dbReference>
<comment type="cofactor">
    <cofactor evidence="1">
        <name>pyridoxal 5'-phosphate</name>
        <dbReference type="ChEBI" id="CHEBI:597326"/>
    </cofactor>
</comment>
<dbReference type="GO" id="GO:0016846">
    <property type="term" value="F:carbon-sulfur lyase activity"/>
    <property type="evidence" value="ECO:0007669"/>
    <property type="project" value="UniProtKB-ARBA"/>
</dbReference>
<dbReference type="InterPro" id="IPR000634">
    <property type="entry name" value="Ser/Thr_deHydtase_PyrdxlP-BS"/>
</dbReference>
<reference evidence="5" key="1">
    <citation type="submission" date="2020-05" db="EMBL/GenBank/DDBJ databases">
        <title>Sulfur intermediates as new biogeochemical hubs in an aquatic model microbial ecosystem.</title>
        <authorList>
            <person name="Vigneron A."/>
        </authorList>
    </citation>
    <scope>NUCLEOTIDE SEQUENCE</scope>
    <source>
        <strain evidence="5">Bin.250</strain>
    </source>
</reference>
<evidence type="ECO:0000259" key="4">
    <source>
        <dbReference type="Pfam" id="PF00291"/>
    </source>
</evidence>
<dbReference type="InterPro" id="IPR036052">
    <property type="entry name" value="TrpB-like_PALP_sf"/>
</dbReference>
<organism evidence="5 6">
    <name type="scientific">SAR86 cluster bacterium</name>
    <dbReference type="NCBI Taxonomy" id="2030880"/>
    <lineage>
        <taxon>Bacteria</taxon>
        <taxon>Pseudomonadati</taxon>
        <taxon>Pseudomonadota</taxon>
        <taxon>Gammaproteobacteria</taxon>
        <taxon>SAR86 cluster</taxon>
    </lineage>
</organism>
<dbReference type="NCBIfam" id="NF004771">
    <property type="entry name" value="PRK06110.1"/>
    <property type="match status" value="1"/>
</dbReference>
<dbReference type="Gene3D" id="3.40.50.1100">
    <property type="match status" value="2"/>
</dbReference>
<accession>A0A972VY72</accession>
<feature type="domain" description="Tryptophan synthase beta chain-like PALP" evidence="4">
    <location>
        <begin position="20"/>
        <end position="304"/>
    </location>
</feature>
<evidence type="ECO:0000313" key="5">
    <source>
        <dbReference type="EMBL" id="NQV65529.1"/>
    </source>
</evidence>
<dbReference type="GO" id="GO:0004794">
    <property type="term" value="F:threonine deaminase activity"/>
    <property type="evidence" value="ECO:0007669"/>
    <property type="project" value="TreeGrafter"/>
</dbReference>
<proteinExistence type="predicted"/>
<gene>
    <name evidence="5" type="ORF">HQ497_09200</name>
</gene>
<dbReference type="GO" id="GO:0006567">
    <property type="term" value="P:L-threonine catabolic process"/>
    <property type="evidence" value="ECO:0007669"/>
    <property type="project" value="TreeGrafter"/>
</dbReference>
<dbReference type="GO" id="GO:0006565">
    <property type="term" value="P:L-serine catabolic process"/>
    <property type="evidence" value="ECO:0007669"/>
    <property type="project" value="TreeGrafter"/>
</dbReference>
<sequence>MQISLADIEAAASIVYAEMAPTPQLNWPLLSERLGTQVWVKHENHSPVGAFKIRGGLVYFADLMAGGEPVQGVISATRGNHGQSVGYAARHYGIPATIVVPKGNSTEKNAAMQAQGVTLIEHGEDFQAAREYAIQLAEERGLLMVPSMHPLLVAGVATYSLELFQAVPDIDVVYVPIGLGSGICGMIAARDALGLSTQVVGVVSAHATAYADSFNAGRLLESPVSTLLADGMACRTPDPLALEVILASVDHIVAVTDDEVAAAMGVIFECTHNVCEGAGAAAVAAAMQERAVNIGRRVAVVASGGNVDRSVFAEILARPSQ</sequence>
<evidence type="ECO:0000313" key="6">
    <source>
        <dbReference type="Proteomes" id="UP000754644"/>
    </source>
</evidence>
<dbReference type="GO" id="GO:0009097">
    <property type="term" value="P:isoleucine biosynthetic process"/>
    <property type="evidence" value="ECO:0007669"/>
    <property type="project" value="TreeGrafter"/>
</dbReference>
<dbReference type="Pfam" id="PF00291">
    <property type="entry name" value="PALP"/>
    <property type="match status" value="1"/>
</dbReference>
<evidence type="ECO:0000256" key="3">
    <source>
        <dbReference type="ARBA" id="ARBA00023239"/>
    </source>
</evidence>
<evidence type="ECO:0000256" key="1">
    <source>
        <dbReference type="ARBA" id="ARBA00001933"/>
    </source>
</evidence>
<name>A0A972VY72_9GAMM</name>